<dbReference type="EMBL" id="JAXQNO010000008">
    <property type="protein sequence ID" value="KAK4792100.1"/>
    <property type="molecule type" value="Genomic_DNA"/>
</dbReference>
<accession>A0AAN7M996</accession>
<dbReference type="Proteomes" id="UP001346149">
    <property type="component" value="Unassembled WGS sequence"/>
</dbReference>
<evidence type="ECO:0000313" key="1">
    <source>
        <dbReference type="EMBL" id="KAK4792100.1"/>
    </source>
</evidence>
<keyword evidence="2" id="KW-1185">Reference proteome</keyword>
<evidence type="ECO:0000313" key="2">
    <source>
        <dbReference type="Proteomes" id="UP001346149"/>
    </source>
</evidence>
<dbReference type="AlphaFoldDB" id="A0AAN7M996"/>
<reference evidence="1 2" key="1">
    <citation type="journal article" date="2023" name="Hortic Res">
        <title>Pangenome of water caltrop reveals structural variations and asymmetric subgenome divergence after allopolyploidization.</title>
        <authorList>
            <person name="Zhang X."/>
            <person name="Chen Y."/>
            <person name="Wang L."/>
            <person name="Yuan Y."/>
            <person name="Fang M."/>
            <person name="Shi L."/>
            <person name="Lu R."/>
            <person name="Comes H.P."/>
            <person name="Ma Y."/>
            <person name="Chen Y."/>
            <person name="Huang G."/>
            <person name="Zhou Y."/>
            <person name="Zheng Z."/>
            <person name="Qiu Y."/>
        </authorList>
    </citation>
    <scope>NUCLEOTIDE SEQUENCE [LARGE SCALE GENOMIC DNA]</scope>
    <source>
        <strain evidence="1">F231</strain>
    </source>
</reference>
<comment type="caution">
    <text evidence="1">The sequence shown here is derived from an EMBL/GenBank/DDBJ whole genome shotgun (WGS) entry which is preliminary data.</text>
</comment>
<name>A0AAN7M996_TRANT</name>
<protein>
    <submittedName>
        <fullName evidence="1">Uncharacterized protein</fullName>
    </submittedName>
</protein>
<proteinExistence type="predicted"/>
<gene>
    <name evidence="1" type="ORF">SAY86_022535</name>
</gene>
<organism evidence="1 2">
    <name type="scientific">Trapa natans</name>
    <name type="common">Water chestnut</name>
    <dbReference type="NCBI Taxonomy" id="22666"/>
    <lineage>
        <taxon>Eukaryota</taxon>
        <taxon>Viridiplantae</taxon>
        <taxon>Streptophyta</taxon>
        <taxon>Embryophyta</taxon>
        <taxon>Tracheophyta</taxon>
        <taxon>Spermatophyta</taxon>
        <taxon>Magnoliopsida</taxon>
        <taxon>eudicotyledons</taxon>
        <taxon>Gunneridae</taxon>
        <taxon>Pentapetalae</taxon>
        <taxon>rosids</taxon>
        <taxon>malvids</taxon>
        <taxon>Myrtales</taxon>
        <taxon>Lythraceae</taxon>
        <taxon>Trapa</taxon>
    </lineage>
</organism>
<sequence length="139" mass="14994">MLHDILICLVECHLEYHCSDNYGLFSILIPGTSFYTTIEGSPLLSTEESRFRGPALGGGGNPGLAPLADSNLQAPQLYYNNPGQPPRVAIGQHIPNARRIFVDDIAALTGRSATRYEEQVLSAEEIQKIISMGALSGHG</sequence>